<dbReference type="Proteomes" id="UP000035174">
    <property type="component" value="Unassembled WGS sequence"/>
</dbReference>
<feature type="transmembrane region" description="Helical" evidence="1">
    <location>
        <begin position="236"/>
        <end position="256"/>
    </location>
</feature>
<evidence type="ECO:0000313" key="7">
    <source>
        <dbReference type="EMBL" id="SQA19228.1"/>
    </source>
</evidence>
<feature type="transmembrane region" description="Helical" evidence="1">
    <location>
        <begin position="42"/>
        <end position="60"/>
    </location>
</feature>
<dbReference type="KEGG" id="sagg:EN73_05185"/>
<reference evidence="4" key="6">
    <citation type="submission" date="2023-05" db="EMBL/GenBank/DDBJ databases">
        <title>Cataloging the Phylogenetic Diversity of Human Bladder Bacteria.</title>
        <authorList>
            <person name="Du J."/>
        </authorList>
    </citation>
    <scope>NUCLEOTIDE SEQUENCE</scope>
    <source>
        <strain evidence="4">UMB8703</strain>
    </source>
</reference>
<dbReference type="Proteomes" id="UP000254076">
    <property type="component" value="Unassembled WGS sequence"/>
</dbReference>
<dbReference type="Pfam" id="PF11750">
    <property type="entry name" value="DUF3307"/>
    <property type="match status" value="1"/>
</dbReference>
<evidence type="ECO:0000313" key="13">
    <source>
        <dbReference type="Proteomes" id="UP000093122"/>
    </source>
</evidence>
<dbReference type="EMBL" id="LBKL01000032">
    <property type="protein sequence ID" value="KLL42597.1"/>
    <property type="molecule type" value="Genomic_DNA"/>
</dbReference>
<evidence type="ECO:0000313" key="17">
    <source>
        <dbReference type="Proteomes" id="UP000256718"/>
    </source>
</evidence>
<dbReference type="EMBL" id="UHEQ01000004">
    <property type="protein sequence ID" value="SUN14991.1"/>
    <property type="molecule type" value="Genomic_DNA"/>
</dbReference>
<reference evidence="10 18" key="5">
    <citation type="submission" date="2018-12" db="EMBL/GenBank/DDBJ databases">
        <authorList>
            <consortium name="Pathogen Informatics"/>
        </authorList>
    </citation>
    <scope>NUCLEOTIDE SEQUENCE [LARGE SCALE GENOMIC DNA]</scope>
    <source>
        <strain evidence="10 18">NCTC8184</strain>
    </source>
</reference>
<accession>A0A076YSF8</accession>
<dbReference type="OMA" id="WIGIFER"/>
<proteinExistence type="predicted"/>
<dbReference type="InterPro" id="IPR021737">
    <property type="entry name" value="Phage_phiKZ_Orf197"/>
</dbReference>
<evidence type="ECO:0000313" key="9">
    <source>
        <dbReference type="EMBL" id="SUN29328.1"/>
    </source>
</evidence>
<evidence type="ECO:0000313" key="3">
    <source>
        <dbReference type="EMBL" id="KLL42597.1"/>
    </source>
</evidence>
<dbReference type="EMBL" id="LR134265">
    <property type="protein sequence ID" value="VED65575.1"/>
    <property type="molecule type" value="Genomic_DNA"/>
</dbReference>
<gene>
    <name evidence="5" type="ORF">AX245_04430</name>
    <name evidence="6" type="ORF">C4618_08670</name>
    <name evidence="7" type="ORF">NCTC8181_02294</name>
    <name evidence="10" type="ORF">NCTC8184_01631</name>
    <name evidence="8" type="ORF">NCTC8185_02314</name>
    <name evidence="9" type="ORF">NCTC9828_01607</name>
    <name evidence="4" type="ORF">QP229_02675</name>
    <name evidence="3" type="ORF">WA04_02325</name>
    <name evidence="2" type="ORF">WA45_01940</name>
</gene>
<evidence type="ECO:0000313" key="2">
    <source>
        <dbReference type="EMBL" id="KLJ30621.1"/>
    </source>
</evidence>
<dbReference type="EMBL" id="UAVB01000001">
    <property type="protein sequence ID" value="SQA19228.1"/>
    <property type="molecule type" value="Genomic_DNA"/>
</dbReference>
<dbReference type="Proteomes" id="UP000255140">
    <property type="component" value="Unassembled WGS sequence"/>
</dbReference>
<dbReference type="EMBL" id="JASOIH010000001">
    <property type="protein sequence ID" value="MDK6898896.1"/>
    <property type="molecule type" value="Genomic_DNA"/>
</dbReference>
<keyword evidence="1" id="KW-0812">Transmembrane</keyword>
<reference evidence="14 15" key="4">
    <citation type="submission" date="2018-06" db="EMBL/GenBank/DDBJ databases">
        <authorList>
            <consortium name="Pathogen Informatics"/>
            <person name="Doyle S."/>
        </authorList>
    </citation>
    <scope>NUCLEOTIDE SEQUENCE [LARGE SCALE GENOMIC DNA]</scope>
    <source>
        <strain evidence="7 14">NCTC8181</strain>
        <strain evidence="8 15">NCTC8185</strain>
        <strain evidence="9 16">NCTC9828</strain>
    </source>
</reference>
<dbReference type="EMBL" id="UHEW01000005">
    <property type="protein sequence ID" value="SUN29328.1"/>
    <property type="molecule type" value="Genomic_DNA"/>
</dbReference>
<evidence type="ECO:0000313" key="11">
    <source>
        <dbReference type="Proteomes" id="UP000035174"/>
    </source>
</evidence>
<dbReference type="Proteomes" id="UP000035346">
    <property type="component" value="Unassembled WGS sequence"/>
</dbReference>
<dbReference type="Proteomes" id="UP001230629">
    <property type="component" value="Unassembled WGS sequence"/>
</dbReference>
<reference evidence="5 13" key="2">
    <citation type="journal article" date="2016" name="Sci. Rep.">
        <title>Serotype IV Streptococcus agalactiae ST-452 has arisen from large genomic recombination events between CC23 and the hypervirulent CC17 lineages.</title>
        <authorList>
            <person name="Campisi E."/>
            <person name="Rinaudo C.D."/>
            <person name="Donati C."/>
            <person name="Barucco M."/>
            <person name="Torricelli G."/>
            <person name="Edwards M.S."/>
            <person name="Baker C.J."/>
            <person name="Margarit I."/>
            <person name="Rosini R."/>
        </authorList>
    </citation>
    <scope>NUCLEOTIDE SEQUENCE [LARGE SCALE GENOMIC DNA]</scope>
    <source>
        <strain evidence="5 13">CZ-PW-140</strain>
    </source>
</reference>
<evidence type="ECO:0000313" key="8">
    <source>
        <dbReference type="EMBL" id="SUN14991.1"/>
    </source>
</evidence>
<dbReference type="Proteomes" id="UP000256718">
    <property type="component" value="Unassembled WGS sequence"/>
</dbReference>
<reference evidence="6 17" key="3">
    <citation type="journal article" date="2018" name="Emerg. Microbes Infect.">
        <title>Phenotypic and molecular analysis of nontypeable Group B streptococci: identification of cps2a and hybrid cps2a/cps5 Group B streptococcal capsule gene clusters.</title>
        <authorList>
            <person name="Alhhazmi A."/>
            <person name="Tyrrell G.J."/>
        </authorList>
    </citation>
    <scope>NUCLEOTIDE SEQUENCE [LARGE SCALE GENOMIC DNA]</scope>
    <source>
        <strain evidence="6 17">PLGBS17</strain>
    </source>
</reference>
<dbReference type="Proteomes" id="UP000093122">
    <property type="component" value="Unassembled WGS sequence"/>
</dbReference>
<dbReference type="EMBL" id="LCVB01000013">
    <property type="protein sequence ID" value="KLJ30621.1"/>
    <property type="molecule type" value="Genomic_DNA"/>
</dbReference>
<evidence type="ECO:0000313" key="16">
    <source>
        <dbReference type="Proteomes" id="UP000255140"/>
    </source>
</evidence>
<dbReference type="EMBL" id="MAWT01000043">
    <property type="protein sequence ID" value="OCM70792.1"/>
    <property type="molecule type" value="Genomic_DNA"/>
</dbReference>
<feature type="transmembrane region" description="Helical" evidence="1">
    <location>
        <begin position="103"/>
        <end position="120"/>
    </location>
</feature>
<keyword evidence="1" id="KW-0472">Membrane</keyword>
<dbReference type="AlphaFoldDB" id="A0A076YSF8"/>
<keyword evidence="1" id="KW-1133">Transmembrane helix</keyword>
<sequence>MISDFLRDNPILTLLFCAHFLADFQWQSQSLADSKSHSWRGLWRHLLIVFLPLAALMILIPETTLLNLSIWGSHIVIDSIKKLSYPWVEEGHFQKAAFIIDQLAHYTCIIVFYHALPTYLPPNHWLLPIKHFIVIALVFIIITKPINIVFKIFFNKFQAKELSSLLTQEKTKIMKEKSEDHEETIEGAGAMIGNLERLIMAILLISGQYAAIGLVFTAKSIARYDKISKSQVFAEYYLIGSLFSIISVLITHWLLLV</sequence>
<dbReference type="EMBL" id="QHGZ01000184">
    <property type="protein sequence ID" value="RDY79779.1"/>
    <property type="molecule type" value="Genomic_DNA"/>
</dbReference>
<reference evidence="11 12" key="1">
    <citation type="journal article" date="2015" name="PLoS ONE">
        <title>Genomic analysis reveals the molecular basis for capsule loss in the group B streptococcus population.</title>
        <authorList>
            <consortium name="DEVANI Consortium"/>
            <person name="Rosini R."/>
            <person name="Campisi E."/>
            <person name="De Chiara M."/>
            <person name="Tettelin H."/>
            <person name="Rinaudo D."/>
            <person name="Toniolo C."/>
            <person name="Metruccio M."/>
            <person name="Guidotti S."/>
            <person name="Sorensen U.B."/>
            <person name="Kilian M."/>
            <person name="Ramirez M."/>
            <person name="Janulczyk R."/>
            <person name="Donati C."/>
            <person name="Grandi G."/>
            <person name="Margarit I."/>
        </authorList>
    </citation>
    <scope>NUCLEOTIDE SEQUENCE [LARGE SCALE GENOMIC DNA]</scope>
    <source>
        <strain evidence="3 12">DK-B-USS-215</strain>
        <strain evidence="2 11">ES-PW-063</strain>
    </source>
</reference>
<evidence type="ECO:0000313" key="10">
    <source>
        <dbReference type="EMBL" id="VED65575.1"/>
    </source>
</evidence>
<feature type="transmembrane region" description="Helical" evidence="1">
    <location>
        <begin position="132"/>
        <end position="154"/>
    </location>
</feature>
<evidence type="ECO:0000313" key="4">
    <source>
        <dbReference type="EMBL" id="MDK6898896.1"/>
    </source>
</evidence>
<dbReference type="RefSeq" id="WP_000622398.1">
    <property type="nucleotide sequence ID" value="NZ_AP018935.1"/>
</dbReference>
<evidence type="ECO:0000313" key="6">
    <source>
        <dbReference type="EMBL" id="RDY79779.1"/>
    </source>
</evidence>
<evidence type="ECO:0000313" key="14">
    <source>
        <dbReference type="Proteomes" id="UP000250200"/>
    </source>
</evidence>
<evidence type="ECO:0000313" key="15">
    <source>
        <dbReference type="Proteomes" id="UP000254076"/>
    </source>
</evidence>
<dbReference type="Proteomes" id="UP000268870">
    <property type="component" value="Chromosome"/>
</dbReference>
<evidence type="ECO:0000313" key="18">
    <source>
        <dbReference type="Proteomes" id="UP000268870"/>
    </source>
</evidence>
<dbReference type="Proteomes" id="UP000250200">
    <property type="component" value="Unassembled WGS sequence"/>
</dbReference>
<evidence type="ECO:0000313" key="5">
    <source>
        <dbReference type="EMBL" id="OCM70792.1"/>
    </source>
</evidence>
<dbReference type="KEGG" id="sage:EN72_05490"/>
<name>A0A076YSF8_STRAG</name>
<evidence type="ECO:0000256" key="1">
    <source>
        <dbReference type="SAM" id="Phobius"/>
    </source>
</evidence>
<protein>
    <submittedName>
        <fullName evidence="4">DUF3307 domain-containing protein</fullName>
    </submittedName>
    <submittedName>
        <fullName evidence="2">Membrane protein</fullName>
    </submittedName>
    <submittedName>
        <fullName evidence="7">Protein of uncharacterized function (DUF3307)</fullName>
    </submittedName>
</protein>
<feature type="transmembrane region" description="Helical" evidence="1">
    <location>
        <begin position="198"/>
        <end position="216"/>
    </location>
</feature>
<evidence type="ECO:0000313" key="12">
    <source>
        <dbReference type="Proteomes" id="UP000035346"/>
    </source>
</evidence>
<organism evidence="5 13">
    <name type="scientific">Streptococcus agalactiae</name>
    <dbReference type="NCBI Taxonomy" id="1311"/>
    <lineage>
        <taxon>Bacteria</taxon>
        <taxon>Bacillati</taxon>
        <taxon>Bacillota</taxon>
        <taxon>Bacilli</taxon>
        <taxon>Lactobacillales</taxon>
        <taxon>Streptococcaceae</taxon>
        <taxon>Streptococcus</taxon>
    </lineage>
</organism>